<evidence type="ECO:0000313" key="2">
    <source>
        <dbReference type="Proteomes" id="UP000198559"/>
    </source>
</evidence>
<dbReference type="AlphaFoldDB" id="A0A1H6MCH9"/>
<protein>
    <submittedName>
        <fullName evidence="1">Uncharacterized protein</fullName>
    </submittedName>
</protein>
<dbReference type="EMBL" id="CVUD02000262">
    <property type="protein sequence ID" value="SEH95824.1"/>
    <property type="molecule type" value="Genomic_DNA"/>
</dbReference>
<reference evidence="2" key="1">
    <citation type="submission" date="2016-06" db="EMBL/GenBank/DDBJ databases">
        <authorList>
            <person name="Petersen J."/>
            <person name="Sayavedra L."/>
        </authorList>
    </citation>
    <scope>NUCLEOTIDE SEQUENCE [LARGE SCALE GENOMIC DNA]</scope>
    <source>
        <strain evidence="2">BazSymB</strain>
    </source>
</reference>
<organism evidence="1 2">
    <name type="scientific">Bathymodiolus azoricus thioautotrophic gill symbiont</name>
    <dbReference type="NCBI Taxonomy" id="235205"/>
    <lineage>
        <taxon>Bacteria</taxon>
        <taxon>Pseudomonadati</taxon>
        <taxon>Pseudomonadota</taxon>
        <taxon>Gammaproteobacteria</taxon>
        <taxon>sulfur-oxidizing symbionts</taxon>
    </lineage>
</organism>
<sequence>MEDRIGFQGIKAGYGESEKSVPYSSISHQSFELLHDGDNDHLDLC</sequence>
<dbReference type="Proteomes" id="UP000198559">
    <property type="component" value="Unassembled WGS sequence"/>
</dbReference>
<proteinExistence type="predicted"/>
<name>A0A1H6MCH9_9GAMM</name>
<gene>
    <name evidence="1" type="ORF">BAZSYMB_GCONTIG00707_0</name>
</gene>
<accession>A0A1H6MCH9</accession>
<evidence type="ECO:0000313" key="1">
    <source>
        <dbReference type="EMBL" id="SEH95824.1"/>
    </source>
</evidence>